<organism evidence="1">
    <name type="scientific">Ditylum brightwellii</name>
    <dbReference type="NCBI Taxonomy" id="49249"/>
    <lineage>
        <taxon>Eukaryota</taxon>
        <taxon>Sar</taxon>
        <taxon>Stramenopiles</taxon>
        <taxon>Ochrophyta</taxon>
        <taxon>Bacillariophyta</taxon>
        <taxon>Mediophyceae</taxon>
        <taxon>Lithodesmiophycidae</taxon>
        <taxon>Lithodesmiales</taxon>
        <taxon>Lithodesmiaceae</taxon>
        <taxon>Ditylum</taxon>
    </lineage>
</organism>
<sequence>MSSKLLSSLCRANISILSQKVALIDALTINHGADKARVVFRSACPLIGASIGQHYRHSMDHIELAALVASTGTTEGINANNSENISTPPLHYDLRVRGGTLEHDMDESRKRILSVMDIFQDLELKQQTEESNVITNCPVVAHFYLSPSEDEKGGGSQEIGLTSTIGRELGFCAHHAIHHMAMVKIIALNFAGLSVDELPPDFGKAPSTIIYDRGNTSN</sequence>
<name>A0A7S2ELH5_9STRA</name>
<dbReference type="AlphaFoldDB" id="A0A7S2ELH5"/>
<dbReference type="PANTHER" id="PTHR39473:SF1">
    <property type="entry name" value="DINB-LIKE DOMAIN-CONTAINING PROTEIN"/>
    <property type="match status" value="1"/>
</dbReference>
<dbReference type="PANTHER" id="PTHR39473">
    <property type="match status" value="1"/>
</dbReference>
<reference evidence="1" key="1">
    <citation type="submission" date="2021-01" db="EMBL/GenBank/DDBJ databases">
        <authorList>
            <person name="Corre E."/>
            <person name="Pelletier E."/>
            <person name="Niang G."/>
            <person name="Scheremetjew M."/>
            <person name="Finn R."/>
            <person name="Kale V."/>
            <person name="Holt S."/>
            <person name="Cochrane G."/>
            <person name="Meng A."/>
            <person name="Brown T."/>
            <person name="Cohen L."/>
        </authorList>
    </citation>
    <scope>NUCLEOTIDE SEQUENCE</scope>
    <source>
        <strain evidence="1">Pop2</strain>
    </source>
</reference>
<protein>
    <recommendedName>
        <fullName evidence="2">DinB-like domain-containing protein</fullName>
    </recommendedName>
</protein>
<dbReference type="EMBL" id="HBGN01026815">
    <property type="protein sequence ID" value="CAD9342358.1"/>
    <property type="molecule type" value="Transcribed_RNA"/>
</dbReference>
<gene>
    <name evidence="1" type="ORF">DBRI1063_LOCUS17285</name>
</gene>
<evidence type="ECO:0000313" key="1">
    <source>
        <dbReference type="EMBL" id="CAD9342358.1"/>
    </source>
</evidence>
<proteinExistence type="predicted"/>
<evidence type="ECO:0008006" key="2">
    <source>
        <dbReference type="Google" id="ProtNLM"/>
    </source>
</evidence>
<accession>A0A7S2ELH5</accession>